<sequence>MLPAFSDTDSKLSMYSLDTLRLNLNSKSIGSKDNHTKISVPNRLVTLVANAAAERNAMGSIPRSRRPLMRDPHAGRPRAPKPTRETDIRTMVEGVETVHFDVLELKM</sequence>
<reference evidence="2" key="1">
    <citation type="submission" date="2017-09" db="EMBL/GenBank/DDBJ databases">
        <title>Contemporary evolution of a Lepidopteran species, Heliothis virescens, in response to modern agricultural practices.</title>
        <authorList>
            <person name="Fritz M.L."/>
            <person name="Deyonke A.M."/>
            <person name="Papanicolaou A."/>
            <person name="Micinski S."/>
            <person name="Westbrook J."/>
            <person name="Gould F."/>
        </authorList>
    </citation>
    <scope>NUCLEOTIDE SEQUENCE [LARGE SCALE GENOMIC DNA]</scope>
    <source>
        <strain evidence="2">HvINT-</strain>
        <tissue evidence="2">Whole body</tissue>
    </source>
</reference>
<evidence type="ECO:0000256" key="1">
    <source>
        <dbReference type="SAM" id="MobiDB-lite"/>
    </source>
</evidence>
<dbReference type="EMBL" id="NWSH01006346">
    <property type="protein sequence ID" value="PCG63493.1"/>
    <property type="molecule type" value="Genomic_DNA"/>
</dbReference>
<name>A0A2A4IWK5_HELVI</name>
<accession>A0A2A4IWK5</accession>
<organism evidence="2">
    <name type="scientific">Heliothis virescens</name>
    <name type="common">Tobacco budworm moth</name>
    <dbReference type="NCBI Taxonomy" id="7102"/>
    <lineage>
        <taxon>Eukaryota</taxon>
        <taxon>Metazoa</taxon>
        <taxon>Ecdysozoa</taxon>
        <taxon>Arthropoda</taxon>
        <taxon>Hexapoda</taxon>
        <taxon>Insecta</taxon>
        <taxon>Pterygota</taxon>
        <taxon>Neoptera</taxon>
        <taxon>Endopterygota</taxon>
        <taxon>Lepidoptera</taxon>
        <taxon>Glossata</taxon>
        <taxon>Ditrysia</taxon>
        <taxon>Noctuoidea</taxon>
        <taxon>Noctuidae</taxon>
        <taxon>Heliothinae</taxon>
        <taxon>Heliothis</taxon>
    </lineage>
</organism>
<dbReference type="AlphaFoldDB" id="A0A2A4IWK5"/>
<protein>
    <submittedName>
        <fullName evidence="2">Uncharacterized protein</fullName>
    </submittedName>
</protein>
<evidence type="ECO:0000313" key="2">
    <source>
        <dbReference type="EMBL" id="PCG63493.1"/>
    </source>
</evidence>
<gene>
    <name evidence="2" type="ORF">B5V51_12193</name>
</gene>
<proteinExistence type="predicted"/>
<feature type="region of interest" description="Disordered" evidence="1">
    <location>
        <begin position="56"/>
        <end position="84"/>
    </location>
</feature>
<comment type="caution">
    <text evidence="2">The sequence shown here is derived from an EMBL/GenBank/DDBJ whole genome shotgun (WGS) entry which is preliminary data.</text>
</comment>